<keyword evidence="3" id="KW-1185">Reference proteome</keyword>
<accession>A0A6P1MCQ8</accession>
<dbReference type="SUPFAM" id="SSF109604">
    <property type="entry name" value="HD-domain/PDEase-like"/>
    <property type="match status" value="1"/>
</dbReference>
<feature type="domain" description="HD-GYP" evidence="1">
    <location>
        <begin position="1"/>
        <end position="62"/>
    </location>
</feature>
<reference evidence="2 3" key="1">
    <citation type="submission" date="2020-01" db="EMBL/GenBank/DDBJ databases">
        <title>Genomic analysis of Aminipila sp. CBA3637.</title>
        <authorList>
            <person name="Kim Y.B."/>
            <person name="Roh S.W."/>
        </authorList>
    </citation>
    <scope>NUCLEOTIDE SEQUENCE [LARGE SCALE GENOMIC DNA]</scope>
    <source>
        <strain evidence="2 3">CBA3637</strain>
    </source>
</reference>
<sequence>MEAKIIAVADTVEAINSFRPYRQALGMSVAIDEIKEGAGNIYDRNIVNICVDLIENENFLFS</sequence>
<dbReference type="Proteomes" id="UP000463883">
    <property type="component" value="Chromosome"/>
</dbReference>
<dbReference type="PROSITE" id="PS51832">
    <property type="entry name" value="HD_GYP"/>
    <property type="match status" value="1"/>
</dbReference>
<dbReference type="AlphaFoldDB" id="A0A6P1MCQ8"/>
<evidence type="ECO:0000259" key="1">
    <source>
        <dbReference type="PROSITE" id="PS51832"/>
    </source>
</evidence>
<dbReference type="InterPro" id="IPR037522">
    <property type="entry name" value="HD_GYP_dom"/>
</dbReference>
<dbReference type="PANTHER" id="PTHR43155">
    <property type="entry name" value="CYCLIC DI-GMP PHOSPHODIESTERASE PA4108-RELATED"/>
    <property type="match status" value="1"/>
</dbReference>
<name>A0A6P1MCQ8_9FIRM</name>
<dbReference type="Gene3D" id="1.10.3210.10">
    <property type="entry name" value="Hypothetical protein af1432"/>
    <property type="match status" value="1"/>
</dbReference>
<protein>
    <recommendedName>
        <fullName evidence="1">HD-GYP domain-containing protein</fullName>
    </recommendedName>
</protein>
<evidence type="ECO:0000313" key="2">
    <source>
        <dbReference type="EMBL" id="QHI71621.1"/>
    </source>
</evidence>
<dbReference type="EMBL" id="CP047591">
    <property type="protein sequence ID" value="QHI71621.1"/>
    <property type="molecule type" value="Genomic_DNA"/>
</dbReference>
<evidence type="ECO:0000313" key="3">
    <source>
        <dbReference type="Proteomes" id="UP000463883"/>
    </source>
</evidence>
<dbReference type="KEGG" id="amic:Ami3637_03800"/>
<proteinExistence type="predicted"/>
<gene>
    <name evidence="2" type="ORF">Ami3637_03800</name>
</gene>
<organism evidence="2 3">
    <name type="scientific">Aminipila terrae</name>
    <dbReference type="NCBI Taxonomy" id="2697030"/>
    <lineage>
        <taxon>Bacteria</taxon>
        <taxon>Bacillati</taxon>
        <taxon>Bacillota</taxon>
        <taxon>Clostridia</taxon>
        <taxon>Peptostreptococcales</taxon>
        <taxon>Anaerovoracaceae</taxon>
        <taxon>Aminipila</taxon>
    </lineage>
</organism>